<dbReference type="AlphaFoldDB" id="A0A015LBH8"/>
<sequence length="155" mass="16352">MGVLGSQGASLGLVSFPGVRRAACVDGAPLLVLRQQVPSTSLPVRPLPTTYGVLVQRNSTTAWCGWIGCCQVGGVLEKPCLAVHCADALEASTHRDMTTAQTAHAAAPFSLQQGHFTKPASSVKRKAGTGTATRHAPKTADEERGGVWRWPSKRH</sequence>
<gene>
    <name evidence="2" type="ORF">RirG_027320</name>
</gene>
<dbReference type="HOGENOM" id="CLU_1696448_0_0_1"/>
<comment type="caution">
    <text evidence="2">The sequence shown here is derived from an EMBL/GenBank/DDBJ whole genome shotgun (WGS) entry which is preliminary data.</text>
</comment>
<dbReference type="Proteomes" id="UP000022910">
    <property type="component" value="Unassembled WGS sequence"/>
</dbReference>
<reference evidence="2 3" key="1">
    <citation type="submission" date="2014-02" db="EMBL/GenBank/DDBJ databases">
        <title>Single nucleus genome sequencing reveals high similarity among nuclei of an endomycorrhizal fungus.</title>
        <authorList>
            <person name="Lin K."/>
            <person name="Geurts R."/>
            <person name="Zhang Z."/>
            <person name="Limpens E."/>
            <person name="Saunders D.G."/>
            <person name="Mu D."/>
            <person name="Pang E."/>
            <person name="Cao H."/>
            <person name="Cha H."/>
            <person name="Lin T."/>
            <person name="Zhou Q."/>
            <person name="Shang Y."/>
            <person name="Li Y."/>
            <person name="Ivanov S."/>
            <person name="Sharma T."/>
            <person name="Velzen R.V."/>
            <person name="Ruijter N.D."/>
            <person name="Aanen D.K."/>
            <person name="Win J."/>
            <person name="Kamoun S."/>
            <person name="Bisseling T."/>
            <person name="Huang S."/>
        </authorList>
    </citation>
    <scope>NUCLEOTIDE SEQUENCE [LARGE SCALE GENOMIC DNA]</scope>
    <source>
        <strain evidence="3">DAOM197198w</strain>
    </source>
</reference>
<evidence type="ECO:0000313" key="3">
    <source>
        <dbReference type="Proteomes" id="UP000022910"/>
    </source>
</evidence>
<dbReference type="EMBL" id="JEMT01011721">
    <property type="protein sequence ID" value="EXX77054.1"/>
    <property type="molecule type" value="Genomic_DNA"/>
</dbReference>
<evidence type="ECO:0000256" key="1">
    <source>
        <dbReference type="SAM" id="MobiDB-lite"/>
    </source>
</evidence>
<accession>A0A015LBH8</accession>
<name>A0A015LBH8_RHIIW</name>
<keyword evidence="3" id="KW-1185">Reference proteome</keyword>
<protein>
    <submittedName>
        <fullName evidence="2">Uncharacterized protein</fullName>
    </submittedName>
</protein>
<organism evidence="2 3">
    <name type="scientific">Rhizophagus irregularis (strain DAOM 197198w)</name>
    <name type="common">Glomus intraradices</name>
    <dbReference type="NCBI Taxonomy" id="1432141"/>
    <lineage>
        <taxon>Eukaryota</taxon>
        <taxon>Fungi</taxon>
        <taxon>Fungi incertae sedis</taxon>
        <taxon>Mucoromycota</taxon>
        <taxon>Glomeromycotina</taxon>
        <taxon>Glomeromycetes</taxon>
        <taxon>Glomerales</taxon>
        <taxon>Glomeraceae</taxon>
        <taxon>Rhizophagus</taxon>
    </lineage>
</organism>
<evidence type="ECO:0000313" key="2">
    <source>
        <dbReference type="EMBL" id="EXX77054.1"/>
    </source>
</evidence>
<feature type="region of interest" description="Disordered" evidence="1">
    <location>
        <begin position="117"/>
        <end position="155"/>
    </location>
</feature>
<proteinExistence type="predicted"/>